<organism evidence="1 2">
    <name type="scientific">Nocardioides panaciterrulae</name>
    <dbReference type="NCBI Taxonomy" id="661492"/>
    <lineage>
        <taxon>Bacteria</taxon>
        <taxon>Bacillati</taxon>
        <taxon>Actinomycetota</taxon>
        <taxon>Actinomycetes</taxon>
        <taxon>Propionibacteriales</taxon>
        <taxon>Nocardioidaceae</taxon>
        <taxon>Nocardioides</taxon>
    </lineage>
</organism>
<dbReference type="Proteomes" id="UP000535511">
    <property type="component" value="Unassembled WGS sequence"/>
</dbReference>
<name>A0A7Y9E7E5_9ACTN</name>
<evidence type="ECO:0008006" key="3">
    <source>
        <dbReference type="Google" id="ProtNLM"/>
    </source>
</evidence>
<dbReference type="AlphaFoldDB" id="A0A7Y9E7E5"/>
<accession>A0A7Y9E7E5</accession>
<keyword evidence="2" id="KW-1185">Reference proteome</keyword>
<evidence type="ECO:0000313" key="1">
    <source>
        <dbReference type="EMBL" id="NYD42372.1"/>
    </source>
</evidence>
<sequence>MKRSFAAVAAASATLLPALVVGLVLGLAAPAAAVPDTRLRPGALERGPDVTIPHIEGTTVVDGDTRIRVPAGQVRLLGTSGPAYVVGASDSSGTDHFRVLRLTASGGRTVVLRGVPIWDTWLSGDGARLAWADQGRHRTGIRVWDSRDGRLEAHRRFLGAVNILDFAGTRMVLGGWGPDRTFWWNTGTDGTRRIAQRPGYAAKISADRVATYDRDPYDGGCSVVSTLRGRDRVWRSCDERVQVFSPRHGRMATIPILADGLGARDTWVRAAGGRLLAHYSARYFGLLTWETEKALLLDTNGARKAATVRCVVADCERASALRPLPDLR</sequence>
<comment type="caution">
    <text evidence="1">The sequence shown here is derived from an EMBL/GenBank/DDBJ whole genome shotgun (WGS) entry which is preliminary data.</text>
</comment>
<protein>
    <recommendedName>
        <fullName evidence="3">WD40 repeat domain-containing protein</fullName>
    </recommendedName>
</protein>
<evidence type="ECO:0000313" key="2">
    <source>
        <dbReference type="Proteomes" id="UP000535511"/>
    </source>
</evidence>
<dbReference type="SUPFAM" id="SSF75011">
    <property type="entry name" value="3-carboxy-cis,cis-mucoante lactonizing enzyme"/>
    <property type="match status" value="1"/>
</dbReference>
<gene>
    <name evidence="1" type="ORF">BJZ21_002455</name>
</gene>
<reference evidence="1 2" key="1">
    <citation type="submission" date="2020-07" db="EMBL/GenBank/DDBJ databases">
        <title>Sequencing the genomes of 1000 actinobacteria strains.</title>
        <authorList>
            <person name="Klenk H.-P."/>
        </authorList>
    </citation>
    <scope>NUCLEOTIDE SEQUENCE [LARGE SCALE GENOMIC DNA]</scope>
    <source>
        <strain evidence="1 2">DSM 21350</strain>
    </source>
</reference>
<proteinExistence type="predicted"/>
<dbReference type="RefSeq" id="WP_179664018.1">
    <property type="nucleotide sequence ID" value="NZ_JACCBG010000001.1"/>
</dbReference>
<dbReference type="EMBL" id="JACCBG010000001">
    <property type="protein sequence ID" value="NYD42372.1"/>
    <property type="molecule type" value="Genomic_DNA"/>
</dbReference>